<proteinExistence type="predicted"/>
<gene>
    <name evidence="1" type="ORF">FRACYDRAFT_189278</name>
</gene>
<accession>A0A1E7F7V2</accession>
<evidence type="ECO:0000313" key="2">
    <source>
        <dbReference type="Proteomes" id="UP000095751"/>
    </source>
</evidence>
<dbReference type="Proteomes" id="UP000095751">
    <property type="component" value="Unassembled WGS sequence"/>
</dbReference>
<dbReference type="EMBL" id="KV784361">
    <property type="protein sequence ID" value="OEU14065.1"/>
    <property type="molecule type" value="Genomic_DNA"/>
</dbReference>
<dbReference type="AlphaFoldDB" id="A0A1E7F7V2"/>
<dbReference type="OrthoDB" id="436718at2759"/>
<organism evidence="1 2">
    <name type="scientific">Fragilariopsis cylindrus CCMP1102</name>
    <dbReference type="NCBI Taxonomy" id="635003"/>
    <lineage>
        <taxon>Eukaryota</taxon>
        <taxon>Sar</taxon>
        <taxon>Stramenopiles</taxon>
        <taxon>Ochrophyta</taxon>
        <taxon>Bacillariophyta</taxon>
        <taxon>Bacillariophyceae</taxon>
        <taxon>Bacillariophycidae</taxon>
        <taxon>Bacillariales</taxon>
        <taxon>Bacillariaceae</taxon>
        <taxon>Fragilariopsis</taxon>
    </lineage>
</organism>
<name>A0A1E7F7V2_9STRA</name>
<dbReference type="KEGG" id="fcy:FRACYDRAFT_189278"/>
<protein>
    <submittedName>
        <fullName evidence="1">Uncharacterized protein</fullName>
    </submittedName>
</protein>
<sequence>MTVLLSSQPYVANAAAPPSTVELGRLQKGHARIKYMLNNWDDVTTVCKNNSEQATKQVVRTDGGDKCSKTPLNVQIYMGYKSTEDPLYKIDKLMMRAAPLIKDDDDSVNYLEAVENYKENADNVSMMAYTSSWGEANPNGGKDVIDDYLEKTRQDVISSERSLKLILGYLGLEPLPPSKNP</sequence>
<evidence type="ECO:0000313" key="1">
    <source>
        <dbReference type="EMBL" id="OEU14065.1"/>
    </source>
</evidence>
<reference evidence="1 2" key="1">
    <citation type="submission" date="2016-09" db="EMBL/GenBank/DDBJ databases">
        <title>Extensive genetic diversity and differential bi-allelic expression allows diatom success in the polar Southern Ocean.</title>
        <authorList>
            <consortium name="DOE Joint Genome Institute"/>
            <person name="Mock T."/>
            <person name="Otillar R.P."/>
            <person name="Strauss J."/>
            <person name="Dupont C."/>
            <person name="Frickenhaus S."/>
            <person name="Maumus F."/>
            <person name="Mcmullan M."/>
            <person name="Sanges R."/>
            <person name="Schmutz J."/>
            <person name="Toseland A."/>
            <person name="Valas R."/>
            <person name="Veluchamy A."/>
            <person name="Ward B.J."/>
            <person name="Allen A."/>
            <person name="Barry K."/>
            <person name="Falciatore A."/>
            <person name="Ferrante M."/>
            <person name="Fortunato A.E."/>
            <person name="Gloeckner G."/>
            <person name="Gruber A."/>
            <person name="Hipkin R."/>
            <person name="Janech M."/>
            <person name="Kroth P."/>
            <person name="Leese F."/>
            <person name="Lindquist E."/>
            <person name="Lyon B.R."/>
            <person name="Martin J."/>
            <person name="Mayer C."/>
            <person name="Parker M."/>
            <person name="Quesneville H."/>
            <person name="Raymond J."/>
            <person name="Uhlig C."/>
            <person name="Valentin K.U."/>
            <person name="Worden A.Z."/>
            <person name="Armbrust E.V."/>
            <person name="Bowler C."/>
            <person name="Green B."/>
            <person name="Moulton V."/>
            <person name="Van Oosterhout C."/>
            <person name="Grigoriev I."/>
        </authorList>
    </citation>
    <scope>NUCLEOTIDE SEQUENCE [LARGE SCALE GENOMIC DNA]</scope>
    <source>
        <strain evidence="1 2">CCMP1102</strain>
    </source>
</reference>
<dbReference type="InParanoid" id="A0A1E7F7V2"/>
<keyword evidence="2" id="KW-1185">Reference proteome</keyword>